<keyword evidence="4" id="KW-1185">Reference proteome</keyword>
<gene>
    <name evidence="3" type="ORF">RR42_m3163</name>
</gene>
<evidence type="ECO:0000313" key="3">
    <source>
        <dbReference type="EMBL" id="AJG20532.1"/>
    </source>
</evidence>
<dbReference type="EMBL" id="CP010536">
    <property type="protein sequence ID" value="AJG20532.1"/>
    <property type="molecule type" value="Genomic_DNA"/>
</dbReference>
<protein>
    <submittedName>
        <fullName evidence="3">Type IV fimbrial biogenesis protein PilX</fullName>
    </submittedName>
</protein>
<reference evidence="3 4" key="1">
    <citation type="journal article" date="2015" name="Genome Announc.">
        <title>Complete Genome Sequence of Cupriavidus basilensis 4G11, Isolated from the Oak Ridge Field Research Center Site.</title>
        <authorList>
            <person name="Ray J."/>
            <person name="Waters R.J."/>
            <person name="Skerker J.M."/>
            <person name="Kuehl J.V."/>
            <person name="Price M.N."/>
            <person name="Huang J."/>
            <person name="Chakraborty R."/>
            <person name="Arkin A.P."/>
            <person name="Deutschbauer A."/>
        </authorList>
    </citation>
    <scope>NUCLEOTIDE SEQUENCE [LARGE SCALE GENOMIC DNA]</scope>
    <source>
        <strain evidence="3">4G11</strain>
    </source>
</reference>
<keyword evidence="1" id="KW-1133">Transmembrane helix</keyword>
<evidence type="ECO:0000313" key="4">
    <source>
        <dbReference type="Proteomes" id="UP000031843"/>
    </source>
</evidence>
<dbReference type="RefSeq" id="WP_052494650.1">
    <property type="nucleotide sequence ID" value="NZ_CP010536.1"/>
</dbReference>
<evidence type="ECO:0000259" key="2">
    <source>
        <dbReference type="Pfam" id="PF13681"/>
    </source>
</evidence>
<accession>A0A0C4Y564</accession>
<name>A0A0C4Y564_9BURK</name>
<feature type="transmembrane region" description="Helical" evidence="1">
    <location>
        <begin position="21"/>
        <end position="44"/>
    </location>
</feature>
<feature type="domain" description="PilX/PilW C-terminal" evidence="2">
    <location>
        <begin position="104"/>
        <end position="208"/>
    </location>
</feature>
<dbReference type="Pfam" id="PF13681">
    <property type="entry name" value="PilX"/>
    <property type="match status" value="1"/>
</dbReference>
<dbReference type="STRING" id="68895.RR42_m3163"/>
<dbReference type="AlphaFoldDB" id="A0A0C4Y564"/>
<dbReference type="OrthoDB" id="8965388at2"/>
<keyword evidence="1" id="KW-0472">Membrane</keyword>
<keyword evidence="1" id="KW-0812">Transmembrane</keyword>
<dbReference type="InterPro" id="IPR025205">
    <property type="entry name" value="PilX/PilW_C"/>
</dbReference>
<proteinExistence type="predicted"/>
<evidence type="ECO:0000256" key="1">
    <source>
        <dbReference type="SAM" id="Phobius"/>
    </source>
</evidence>
<sequence length="209" mass="21989">MLSATVAPCLRRGNRAEGSTTLLLTATMLLLVAATTLAGLQFLLASRQVVTYQLEQEIAFRAAETALLDAEAELKAALGNGASGVDSRLAAWPPPGQCGAGTQRGLCRPAPGRPPPWLNWLDSRRPDETTGIAMGTFSGVTLPALPPGAAGAGAMPRYVAELMHERPPGEWLGSSYTPGTGQRLRFRITALGLGRDAAVRSLLQSEFQP</sequence>
<dbReference type="Proteomes" id="UP000031843">
    <property type="component" value="Chromosome main"/>
</dbReference>
<dbReference type="KEGG" id="cbw:RR42_m3163"/>
<organism evidence="3 4">
    <name type="scientific">Cupriavidus basilensis</name>
    <dbReference type="NCBI Taxonomy" id="68895"/>
    <lineage>
        <taxon>Bacteria</taxon>
        <taxon>Pseudomonadati</taxon>
        <taxon>Pseudomonadota</taxon>
        <taxon>Betaproteobacteria</taxon>
        <taxon>Burkholderiales</taxon>
        <taxon>Burkholderiaceae</taxon>
        <taxon>Cupriavidus</taxon>
    </lineage>
</organism>